<feature type="transmembrane region" description="Helical" evidence="5">
    <location>
        <begin position="78"/>
        <end position="103"/>
    </location>
</feature>
<dbReference type="InterPro" id="IPR020846">
    <property type="entry name" value="MFS_dom"/>
</dbReference>
<name>A0A2W5NKC2_9SPHN</name>
<evidence type="ECO:0000256" key="4">
    <source>
        <dbReference type="ARBA" id="ARBA00023136"/>
    </source>
</evidence>
<feature type="transmembrane region" description="Helical" evidence="5">
    <location>
        <begin position="317"/>
        <end position="338"/>
    </location>
</feature>
<proteinExistence type="predicted"/>
<dbReference type="PANTHER" id="PTHR23508">
    <property type="entry name" value="CARBOXYLIC ACID TRANSPORTER PROTEIN HOMOLOG"/>
    <property type="match status" value="1"/>
</dbReference>
<evidence type="ECO:0000256" key="3">
    <source>
        <dbReference type="ARBA" id="ARBA00022989"/>
    </source>
</evidence>
<feature type="transmembrane region" description="Helical" evidence="5">
    <location>
        <begin position="345"/>
        <end position="361"/>
    </location>
</feature>
<evidence type="ECO:0000256" key="5">
    <source>
        <dbReference type="SAM" id="Phobius"/>
    </source>
</evidence>
<dbReference type="GO" id="GO:0005886">
    <property type="term" value="C:plasma membrane"/>
    <property type="evidence" value="ECO:0007669"/>
    <property type="project" value="TreeGrafter"/>
</dbReference>
<evidence type="ECO:0000313" key="8">
    <source>
        <dbReference type="Proteomes" id="UP000249082"/>
    </source>
</evidence>
<comment type="caution">
    <text evidence="7">The sequence shown here is derived from an EMBL/GenBank/DDBJ whole genome shotgun (WGS) entry which is preliminary data.</text>
</comment>
<feature type="domain" description="Major facilitator superfamily (MFS) profile" evidence="6">
    <location>
        <begin position="48"/>
        <end position="458"/>
    </location>
</feature>
<evidence type="ECO:0000259" key="6">
    <source>
        <dbReference type="PROSITE" id="PS50850"/>
    </source>
</evidence>
<feature type="transmembrane region" description="Helical" evidence="5">
    <location>
        <begin position="432"/>
        <end position="454"/>
    </location>
</feature>
<feature type="transmembrane region" description="Helical" evidence="5">
    <location>
        <begin position="138"/>
        <end position="160"/>
    </location>
</feature>
<dbReference type="GO" id="GO:0046943">
    <property type="term" value="F:carboxylic acid transmembrane transporter activity"/>
    <property type="evidence" value="ECO:0007669"/>
    <property type="project" value="TreeGrafter"/>
</dbReference>
<dbReference type="SUPFAM" id="SSF103473">
    <property type="entry name" value="MFS general substrate transporter"/>
    <property type="match status" value="1"/>
</dbReference>
<feature type="transmembrane region" description="Helical" evidence="5">
    <location>
        <begin position="402"/>
        <end position="426"/>
    </location>
</feature>
<dbReference type="Proteomes" id="UP000249082">
    <property type="component" value="Unassembled WGS sequence"/>
</dbReference>
<feature type="transmembrane region" description="Helical" evidence="5">
    <location>
        <begin position="172"/>
        <end position="198"/>
    </location>
</feature>
<evidence type="ECO:0000313" key="7">
    <source>
        <dbReference type="EMBL" id="PZQ53424.1"/>
    </source>
</evidence>
<protein>
    <submittedName>
        <fullName evidence="7">MFS transporter</fullName>
    </submittedName>
</protein>
<dbReference type="PROSITE" id="PS50850">
    <property type="entry name" value="MFS"/>
    <property type="match status" value="1"/>
</dbReference>
<evidence type="ECO:0000256" key="1">
    <source>
        <dbReference type="ARBA" id="ARBA00004141"/>
    </source>
</evidence>
<dbReference type="PROSITE" id="PS00217">
    <property type="entry name" value="SUGAR_TRANSPORT_2"/>
    <property type="match status" value="1"/>
</dbReference>
<gene>
    <name evidence="7" type="ORF">DI555_16560</name>
</gene>
<feature type="transmembrane region" description="Helical" evidence="5">
    <location>
        <begin position="367"/>
        <end position="390"/>
    </location>
</feature>
<dbReference type="InterPro" id="IPR011701">
    <property type="entry name" value="MFS"/>
</dbReference>
<keyword evidence="3 5" id="KW-1133">Transmembrane helix</keyword>
<dbReference type="Gene3D" id="1.20.1250.20">
    <property type="entry name" value="MFS general substrate transporter like domains"/>
    <property type="match status" value="1"/>
</dbReference>
<evidence type="ECO:0000256" key="2">
    <source>
        <dbReference type="ARBA" id="ARBA00022692"/>
    </source>
</evidence>
<keyword evidence="2 5" id="KW-0812">Transmembrane</keyword>
<feature type="transmembrane region" description="Helical" evidence="5">
    <location>
        <begin position="275"/>
        <end position="297"/>
    </location>
</feature>
<organism evidence="7 8">
    <name type="scientific">Novosphingobium pentaromativorans</name>
    <dbReference type="NCBI Taxonomy" id="205844"/>
    <lineage>
        <taxon>Bacteria</taxon>
        <taxon>Pseudomonadati</taxon>
        <taxon>Pseudomonadota</taxon>
        <taxon>Alphaproteobacteria</taxon>
        <taxon>Sphingomonadales</taxon>
        <taxon>Sphingomonadaceae</taxon>
        <taxon>Novosphingobium</taxon>
    </lineage>
</organism>
<dbReference type="Pfam" id="PF07690">
    <property type="entry name" value="MFS_1"/>
    <property type="match status" value="1"/>
</dbReference>
<keyword evidence="4 5" id="KW-0472">Membrane</keyword>
<reference evidence="7 8" key="1">
    <citation type="submission" date="2017-08" db="EMBL/GenBank/DDBJ databases">
        <title>Infants hospitalized years apart are colonized by the same room-sourced microbial strains.</title>
        <authorList>
            <person name="Brooks B."/>
            <person name="Olm M.R."/>
            <person name="Firek B.A."/>
            <person name="Baker R."/>
            <person name="Thomas B.C."/>
            <person name="Morowitz M.J."/>
            <person name="Banfield J.F."/>
        </authorList>
    </citation>
    <scope>NUCLEOTIDE SEQUENCE [LARGE SCALE GENOMIC DNA]</scope>
    <source>
        <strain evidence="7">S2_005_002_R2_33</strain>
    </source>
</reference>
<comment type="subcellular location">
    <subcellularLocation>
        <location evidence="1">Membrane</location>
        <topology evidence="1">Multi-pass membrane protein</topology>
    </subcellularLocation>
</comment>
<dbReference type="InterPro" id="IPR036259">
    <property type="entry name" value="MFS_trans_sf"/>
</dbReference>
<dbReference type="AlphaFoldDB" id="A0A2W5NKC2"/>
<accession>A0A2W5NKC2</accession>
<feature type="transmembrane region" description="Helical" evidence="5">
    <location>
        <begin position="41"/>
        <end position="58"/>
    </location>
</feature>
<feature type="transmembrane region" description="Helical" evidence="5">
    <location>
        <begin position="115"/>
        <end position="132"/>
    </location>
</feature>
<feature type="transmembrane region" description="Helical" evidence="5">
    <location>
        <begin position="204"/>
        <end position="222"/>
    </location>
</feature>
<sequence length="464" mass="47604">MCPCICAMALGPGRSAAGALVMNASIAADARMAKEVRPGRWTSLQVLVVAICAAINALDGMDLLIMSYVAPAMAADWNIGLAALGVVFSAGLAGMMVGCVAVAPFADTWGRRPTVLLALVLMTVGAIGSGFADNIVVFSALRALTGIGIGTLLASVAALVSEYGPPGHRSLAIGIFQAGYPVGAVVTGLVSLVTIPAFGWKATLIGAGVISAILLPIVWALLPESVTFLETRQPAGALARSNGLRRRMGWADLASLPPRDEVGSLPKPRDLLSGALLRPTITLWLATFLSFSVLYFVTSWIPKLAVEGGLSQAKALWAGSIFNMGGAVGGLLIGWLAIRRPIGRLIAVFFVICAVLMMIFAQQMPLALVLLTAFALGLTLQGGFTGFYSLSAKLYPARIRGAGIGWAVGIGRGGAIIGPMAGGALLAAKLPLWVTFASFAVPLVAAGLLAALAARLGDLSATDS</sequence>
<dbReference type="EMBL" id="QFPX01000015">
    <property type="protein sequence ID" value="PZQ53424.1"/>
    <property type="molecule type" value="Genomic_DNA"/>
</dbReference>
<dbReference type="InterPro" id="IPR005829">
    <property type="entry name" value="Sugar_transporter_CS"/>
</dbReference>
<dbReference type="PANTHER" id="PTHR23508:SF10">
    <property type="entry name" value="CARBOXYLIC ACID TRANSPORTER PROTEIN HOMOLOG"/>
    <property type="match status" value="1"/>
</dbReference>